<sequence>MRLAALALLAELQVRLDDAAARATLDRLEALPLAVDDRVAGAAALAGARELATDL</sequence>
<dbReference type="EMBL" id="BJWH01000002">
    <property type="protein sequence ID" value="GEL96921.1"/>
    <property type="molecule type" value="Genomic_DNA"/>
</dbReference>
<dbReference type="RefSeq" id="WP_186814707.1">
    <property type="nucleotide sequence ID" value="NZ_BJWH01000002.1"/>
</dbReference>
<protein>
    <submittedName>
        <fullName evidence="1">Uncharacterized protein</fullName>
    </submittedName>
</protein>
<reference evidence="1 2" key="1">
    <citation type="submission" date="2019-07" db="EMBL/GenBank/DDBJ databases">
        <title>Whole genome shotgun sequence of Cellulomonas terrae NBRC 100819.</title>
        <authorList>
            <person name="Hosoyama A."/>
            <person name="Uohara A."/>
            <person name="Ohji S."/>
            <person name="Ichikawa N."/>
        </authorList>
    </citation>
    <scope>NUCLEOTIDE SEQUENCE [LARGE SCALE GENOMIC DNA]</scope>
    <source>
        <strain evidence="1 2">NBRC 100819</strain>
    </source>
</reference>
<organism evidence="1 2">
    <name type="scientific">Cellulomonas terrae</name>
    <dbReference type="NCBI Taxonomy" id="311234"/>
    <lineage>
        <taxon>Bacteria</taxon>
        <taxon>Bacillati</taxon>
        <taxon>Actinomycetota</taxon>
        <taxon>Actinomycetes</taxon>
        <taxon>Micrococcales</taxon>
        <taxon>Cellulomonadaceae</taxon>
        <taxon>Cellulomonas</taxon>
    </lineage>
</organism>
<proteinExistence type="predicted"/>
<dbReference type="Proteomes" id="UP000321049">
    <property type="component" value="Unassembled WGS sequence"/>
</dbReference>
<name>A0A511JFZ7_9CELL</name>
<evidence type="ECO:0000313" key="2">
    <source>
        <dbReference type="Proteomes" id="UP000321049"/>
    </source>
</evidence>
<accession>A0A511JFZ7</accession>
<evidence type="ECO:0000313" key="1">
    <source>
        <dbReference type="EMBL" id="GEL96921.1"/>
    </source>
</evidence>
<comment type="caution">
    <text evidence="1">The sequence shown here is derived from an EMBL/GenBank/DDBJ whole genome shotgun (WGS) entry which is preliminary data.</text>
</comment>
<dbReference type="AlphaFoldDB" id="A0A511JFZ7"/>
<gene>
    <name evidence="1" type="ORF">CTE05_04680</name>
</gene>
<keyword evidence="2" id="KW-1185">Reference proteome</keyword>